<dbReference type="InterPro" id="IPR036390">
    <property type="entry name" value="WH_DNA-bd_sf"/>
</dbReference>
<dbReference type="OrthoDB" id="280196at2"/>
<accession>A0A518G4V1</accession>
<dbReference type="SUPFAM" id="SSF46785">
    <property type="entry name" value="Winged helix' DNA-binding domain"/>
    <property type="match status" value="1"/>
</dbReference>
<dbReference type="RefSeq" id="WP_145076669.1">
    <property type="nucleotide sequence ID" value="NZ_CP036298.1"/>
</dbReference>
<dbReference type="Proteomes" id="UP000318017">
    <property type="component" value="Chromosome"/>
</dbReference>
<keyword evidence="3" id="KW-0238">DNA-binding</keyword>
<evidence type="ECO:0000313" key="5">
    <source>
        <dbReference type="EMBL" id="QDV23623.1"/>
    </source>
</evidence>
<dbReference type="Pfam" id="PF03965">
    <property type="entry name" value="Penicillinase_R"/>
    <property type="match status" value="1"/>
</dbReference>
<dbReference type="EMBL" id="CP036298">
    <property type="protein sequence ID" value="QDV23623.1"/>
    <property type="molecule type" value="Genomic_DNA"/>
</dbReference>
<dbReference type="GO" id="GO:0003677">
    <property type="term" value="F:DNA binding"/>
    <property type="evidence" value="ECO:0007669"/>
    <property type="project" value="UniProtKB-KW"/>
</dbReference>
<dbReference type="AlphaFoldDB" id="A0A518G4V1"/>
<gene>
    <name evidence="5" type="ORF">Q31a_19260</name>
</gene>
<comment type="similarity">
    <text evidence="1">Belongs to the BlaI transcriptional regulatory family.</text>
</comment>
<sequence length="129" mass="14829">MARPTSKELTQRELEVMHVFWKRGDCTATEVRDALAATGVDRVYVTVANLVRILVDKGYVEPVNSERPFRYRPVRSFNDISSSLVTDLLKRVYGGSRELLLVQLLGQTQKLTKKEREFLTQILEDQSNE</sequence>
<proteinExistence type="inferred from homology"/>
<organism evidence="5 6">
    <name type="scientific">Aureliella helgolandensis</name>
    <dbReference type="NCBI Taxonomy" id="2527968"/>
    <lineage>
        <taxon>Bacteria</taxon>
        <taxon>Pseudomonadati</taxon>
        <taxon>Planctomycetota</taxon>
        <taxon>Planctomycetia</taxon>
        <taxon>Pirellulales</taxon>
        <taxon>Pirellulaceae</taxon>
        <taxon>Aureliella</taxon>
    </lineage>
</organism>
<evidence type="ECO:0000256" key="4">
    <source>
        <dbReference type="ARBA" id="ARBA00023163"/>
    </source>
</evidence>
<protein>
    <submittedName>
        <fullName evidence="5">Penicillinase repressor</fullName>
    </submittedName>
</protein>
<keyword evidence="6" id="KW-1185">Reference proteome</keyword>
<dbReference type="GO" id="GO:0045892">
    <property type="term" value="P:negative regulation of DNA-templated transcription"/>
    <property type="evidence" value="ECO:0007669"/>
    <property type="project" value="InterPro"/>
</dbReference>
<dbReference type="PIRSF" id="PIRSF019455">
    <property type="entry name" value="CopR_AtkY"/>
    <property type="match status" value="1"/>
</dbReference>
<reference evidence="5 6" key="1">
    <citation type="submission" date="2019-02" db="EMBL/GenBank/DDBJ databases">
        <title>Deep-cultivation of Planctomycetes and their phenomic and genomic characterization uncovers novel biology.</title>
        <authorList>
            <person name="Wiegand S."/>
            <person name="Jogler M."/>
            <person name="Boedeker C."/>
            <person name="Pinto D."/>
            <person name="Vollmers J."/>
            <person name="Rivas-Marin E."/>
            <person name="Kohn T."/>
            <person name="Peeters S.H."/>
            <person name="Heuer A."/>
            <person name="Rast P."/>
            <person name="Oberbeckmann S."/>
            <person name="Bunk B."/>
            <person name="Jeske O."/>
            <person name="Meyerdierks A."/>
            <person name="Storesund J.E."/>
            <person name="Kallscheuer N."/>
            <person name="Luecker S."/>
            <person name="Lage O.M."/>
            <person name="Pohl T."/>
            <person name="Merkel B.J."/>
            <person name="Hornburger P."/>
            <person name="Mueller R.-W."/>
            <person name="Bruemmer F."/>
            <person name="Labrenz M."/>
            <person name="Spormann A.M."/>
            <person name="Op den Camp H."/>
            <person name="Overmann J."/>
            <person name="Amann R."/>
            <person name="Jetten M.S.M."/>
            <person name="Mascher T."/>
            <person name="Medema M.H."/>
            <person name="Devos D.P."/>
            <person name="Kaster A.-K."/>
            <person name="Ovreas L."/>
            <person name="Rohde M."/>
            <person name="Galperin M.Y."/>
            <person name="Jogler C."/>
        </authorList>
    </citation>
    <scope>NUCLEOTIDE SEQUENCE [LARGE SCALE GENOMIC DNA]</scope>
    <source>
        <strain evidence="5 6">Q31a</strain>
    </source>
</reference>
<dbReference type="KEGG" id="ahel:Q31a_19260"/>
<evidence type="ECO:0000256" key="1">
    <source>
        <dbReference type="ARBA" id="ARBA00011046"/>
    </source>
</evidence>
<evidence type="ECO:0000256" key="3">
    <source>
        <dbReference type="ARBA" id="ARBA00023125"/>
    </source>
</evidence>
<evidence type="ECO:0000256" key="2">
    <source>
        <dbReference type="ARBA" id="ARBA00023015"/>
    </source>
</evidence>
<keyword evidence="4" id="KW-0804">Transcription</keyword>
<keyword evidence="2" id="KW-0805">Transcription regulation</keyword>
<dbReference type="Gene3D" id="1.10.4040.10">
    <property type="entry name" value="Penicillinase repressor domain"/>
    <property type="match status" value="1"/>
</dbReference>
<dbReference type="InterPro" id="IPR036388">
    <property type="entry name" value="WH-like_DNA-bd_sf"/>
</dbReference>
<evidence type="ECO:0000313" key="6">
    <source>
        <dbReference type="Proteomes" id="UP000318017"/>
    </source>
</evidence>
<dbReference type="Gene3D" id="1.10.10.10">
    <property type="entry name" value="Winged helix-like DNA-binding domain superfamily/Winged helix DNA-binding domain"/>
    <property type="match status" value="1"/>
</dbReference>
<dbReference type="InterPro" id="IPR005650">
    <property type="entry name" value="BlaI_family"/>
</dbReference>
<name>A0A518G4V1_9BACT</name>